<evidence type="ECO:0008006" key="5">
    <source>
        <dbReference type="Google" id="ProtNLM"/>
    </source>
</evidence>
<dbReference type="PANTHER" id="PTHR40758:SF1">
    <property type="entry name" value="CONSERVED PROTEIN"/>
    <property type="match status" value="1"/>
</dbReference>
<feature type="domain" description="MDMPI C-terminal" evidence="1">
    <location>
        <begin position="144"/>
        <end position="236"/>
    </location>
</feature>
<comment type="caution">
    <text evidence="3">The sequence shown here is derived from an EMBL/GenBank/DDBJ whole genome shotgun (WGS) entry which is preliminary data.</text>
</comment>
<name>A0A512D937_9CELL</name>
<dbReference type="GO" id="GO:0005886">
    <property type="term" value="C:plasma membrane"/>
    <property type="evidence" value="ECO:0007669"/>
    <property type="project" value="TreeGrafter"/>
</dbReference>
<dbReference type="Pfam" id="PF11716">
    <property type="entry name" value="MDMPI_N"/>
    <property type="match status" value="1"/>
</dbReference>
<dbReference type="Proteomes" id="UP000321181">
    <property type="component" value="Unassembled WGS sequence"/>
</dbReference>
<evidence type="ECO:0000259" key="1">
    <source>
        <dbReference type="Pfam" id="PF07398"/>
    </source>
</evidence>
<dbReference type="Pfam" id="PF07398">
    <property type="entry name" value="MDMPI_C"/>
    <property type="match status" value="1"/>
</dbReference>
<dbReference type="NCBIfam" id="TIGR03083">
    <property type="entry name" value="maleylpyruvate isomerase family mycothiol-dependent enzyme"/>
    <property type="match status" value="1"/>
</dbReference>
<dbReference type="PANTHER" id="PTHR40758">
    <property type="entry name" value="CONSERVED PROTEIN"/>
    <property type="match status" value="1"/>
</dbReference>
<accession>A0A512D937</accession>
<dbReference type="SUPFAM" id="SSF109854">
    <property type="entry name" value="DinB/YfiT-like putative metalloenzymes"/>
    <property type="match status" value="1"/>
</dbReference>
<evidence type="ECO:0000313" key="3">
    <source>
        <dbReference type="EMBL" id="GEO33003.1"/>
    </source>
</evidence>
<dbReference type="RefSeq" id="WP_146900143.1">
    <property type="nucleotide sequence ID" value="NZ_BAAARM010000001.1"/>
</dbReference>
<dbReference type="InterPro" id="IPR010872">
    <property type="entry name" value="MDMPI_C-term_domain"/>
</dbReference>
<dbReference type="EMBL" id="BJYY01000002">
    <property type="protein sequence ID" value="GEO33003.1"/>
    <property type="molecule type" value="Genomic_DNA"/>
</dbReference>
<protein>
    <recommendedName>
        <fullName evidence="5">Mycothiol-dependent maleylpyruvate isomerase metal-binding domain-containing protein</fullName>
    </recommendedName>
</protein>
<evidence type="ECO:0000313" key="4">
    <source>
        <dbReference type="Proteomes" id="UP000321181"/>
    </source>
</evidence>
<keyword evidence="4" id="KW-1185">Reference proteome</keyword>
<evidence type="ECO:0000259" key="2">
    <source>
        <dbReference type="Pfam" id="PF11716"/>
    </source>
</evidence>
<reference evidence="3 4" key="1">
    <citation type="submission" date="2019-07" db="EMBL/GenBank/DDBJ databases">
        <title>Whole genome shotgun sequence of Cellulomonas aerilata NBRC 106308.</title>
        <authorList>
            <person name="Hosoyama A."/>
            <person name="Uohara A."/>
            <person name="Ohji S."/>
            <person name="Ichikawa N."/>
        </authorList>
    </citation>
    <scope>NUCLEOTIDE SEQUENCE [LARGE SCALE GENOMIC DNA]</scope>
    <source>
        <strain evidence="3 4">NBRC 106308</strain>
    </source>
</reference>
<dbReference type="AlphaFoldDB" id="A0A512D937"/>
<dbReference type="OrthoDB" id="3671213at2"/>
<feature type="domain" description="Mycothiol-dependent maleylpyruvate isomerase metal-binding" evidence="2">
    <location>
        <begin position="21"/>
        <end position="129"/>
    </location>
</feature>
<dbReference type="InterPro" id="IPR017517">
    <property type="entry name" value="Maleyloyr_isom"/>
</dbReference>
<dbReference type="InterPro" id="IPR024344">
    <property type="entry name" value="MDMPI_metal-binding"/>
</dbReference>
<gene>
    <name evidence="3" type="ORF">CAE01nite_07280</name>
</gene>
<proteinExistence type="predicted"/>
<sequence length="246" mass="26662">MTTPRPTAPLDHLVHLAELQRAFARTVPAVDPQARVPWCGRWRVHHLVVHLARIHHWAAAQARRTCEVPLGRGPFELEPFYRRCAAELRDTLVELGPDAVGSTLLGPGPASFWRRRQLHEALVHLWDLRTAGGLPLDVDPALWADTVDEVVTVMQPRQVRMGRMDPLPAPVALVATDAGDRTWTLGPGGGDQAGVRAGMPAGAQVTGPAQGLALLLWGRAPADDPSLAVTGDRAVLVDTLSRRLTP</sequence>
<dbReference type="GO" id="GO:0046872">
    <property type="term" value="F:metal ion binding"/>
    <property type="evidence" value="ECO:0007669"/>
    <property type="project" value="InterPro"/>
</dbReference>
<organism evidence="3 4">
    <name type="scientific">Cellulomonas aerilata</name>
    <dbReference type="NCBI Taxonomy" id="515326"/>
    <lineage>
        <taxon>Bacteria</taxon>
        <taxon>Bacillati</taxon>
        <taxon>Actinomycetota</taxon>
        <taxon>Actinomycetes</taxon>
        <taxon>Micrococcales</taxon>
        <taxon>Cellulomonadaceae</taxon>
        <taxon>Cellulomonas</taxon>
    </lineage>
</organism>
<dbReference type="InterPro" id="IPR034660">
    <property type="entry name" value="DinB/YfiT-like"/>
</dbReference>